<dbReference type="Gene3D" id="2.60.40.640">
    <property type="match status" value="1"/>
</dbReference>
<evidence type="ECO:0000313" key="4">
    <source>
        <dbReference type="Proteomes" id="UP000000689"/>
    </source>
</evidence>
<dbReference type="Pfam" id="PF00339">
    <property type="entry name" value="Arrestin_N"/>
    <property type="match status" value="1"/>
</dbReference>
<proteinExistence type="predicted"/>
<dbReference type="GeneID" id="11494457"/>
<feature type="compositionally biased region" description="Pro residues" evidence="1">
    <location>
        <begin position="564"/>
        <end position="580"/>
    </location>
</feature>
<accession>G0WH41</accession>
<feature type="region of interest" description="Disordered" evidence="1">
    <location>
        <begin position="209"/>
        <end position="267"/>
    </location>
</feature>
<dbReference type="CDD" id="cd22952">
    <property type="entry name" value="ART10-like"/>
    <property type="match status" value="1"/>
</dbReference>
<feature type="domain" description="Arrestin-like N-terminal" evidence="2">
    <location>
        <begin position="16"/>
        <end position="112"/>
    </location>
</feature>
<sequence>MAPKISIVLAPPLNGQFYSSNDEINGTITLNIAKSLPVKKITVIMRGYIETMTKFDQEYMMTPSFQEHRSFHMLVDNEVRVFPPDNVWDALEGSSKPFKIKPGEYSYHFIFPKMPRKPRCLKNHRPSDTVFVKSNKNFMPPTFNMDWKEFNKIDNLDLYYYSMGKILYNVQVQIELGKAPNWFRPFDKFLREYHPFEFIPDPIVSSPSSLLSPPVTSSSTTSSSSNLPTLNSTSGGYANEKRKQEVSSPSQRTVPSSIDVTLSGTEDGMRTNVDNDLILSMLGLSLTNQTHDGRKHVYKSTYKIGLPDGDSNLWVEVRSNEIQQVYRNDPLFKSGCNKFDSIFLMIKTRDDNAVNVINFLKNDKNPGKRGGIKPLKFQLNLLEVVTYLSQGVGNENFSSLRLMEFDFTNNSNTENTIFDINEMSFVSKEKISKSSNSASYYYTFECELKLKDIPSLQRLYFNEEDYKHRGNRLYSFKTCTIKREFSFQLLIDWEIISNGGISSISSSSDSKTGRQSEVIISPMQIFCQTRNNNRGSRINSGSNNGNGMSIVDNIYGEVEALPRYVPPPGYSESPTSPPPSKGTSKSIFSKKESQSKRTS</sequence>
<evidence type="ECO:0000259" key="2">
    <source>
        <dbReference type="Pfam" id="PF00339"/>
    </source>
</evidence>
<dbReference type="HOGENOM" id="CLU_540776_0_0_1"/>
<evidence type="ECO:0000256" key="1">
    <source>
        <dbReference type="SAM" id="MobiDB-lite"/>
    </source>
</evidence>
<dbReference type="InterPro" id="IPR014752">
    <property type="entry name" value="Arrestin-like_C"/>
</dbReference>
<dbReference type="OMA" id="YSFKTCT"/>
<dbReference type="InterPro" id="IPR011021">
    <property type="entry name" value="Arrestin-like_N"/>
</dbReference>
<dbReference type="RefSeq" id="XP_003672362.1">
    <property type="nucleotide sequence ID" value="XM_003672314.1"/>
</dbReference>
<dbReference type="STRING" id="1071378.G0WH41"/>
<keyword evidence="4" id="KW-1185">Reference proteome</keyword>
<feature type="region of interest" description="Disordered" evidence="1">
    <location>
        <begin position="563"/>
        <end position="599"/>
    </location>
</feature>
<dbReference type="EMBL" id="HE580276">
    <property type="protein sequence ID" value="CCD27119.1"/>
    <property type="molecule type" value="Genomic_DNA"/>
</dbReference>
<dbReference type="eggNOG" id="ENOG502QWIY">
    <property type="taxonomic scope" value="Eukaryota"/>
</dbReference>
<organism evidence="3 4">
    <name type="scientific">Naumovozyma dairenensis (strain ATCC 10597 / BCRC 20456 / CBS 421 / NBRC 0211 / NRRL Y-12639)</name>
    <name type="common">Saccharomyces dairenensis</name>
    <dbReference type="NCBI Taxonomy" id="1071378"/>
    <lineage>
        <taxon>Eukaryota</taxon>
        <taxon>Fungi</taxon>
        <taxon>Dikarya</taxon>
        <taxon>Ascomycota</taxon>
        <taxon>Saccharomycotina</taxon>
        <taxon>Saccharomycetes</taxon>
        <taxon>Saccharomycetales</taxon>
        <taxon>Saccharomycetaceae</taxon>
        <taxon>Naumovozyma</taxon>
    </lineage>
</organism>
<dbReference type="AlphaFoldDB" id="G0WH41"/>
<feature type="compositionally biased region" description="Basic and acidic residues" evidence="1">
    <location>
        <begin position="589"/>
        <end position="599"/>
    </location>
</feature>
<feature type="compositionally biased region" description="Low complexity" evidence="1">
    <location>
        <begin position="209"/>
        <end position="234"/>
    </location>
</feature>
<reference evidence="3 4" key="1">
    <citation type="journal article" date="2011" name="Proc. Natl. Acad. Sci. U.S.A.">
        <title>Evolutionary erosion of yeast sex chromosomes by mating-type switching accidents.</title>
        <authorList>
            <person name="Gordon J.L."/>
            <person name="Armisen D."/>
            <person name="Proux-Wera E."/>
            <person name="Oheigeartaigh S.S."/>
            <person name="Byrne K.P."/>
            <person name="Wolfe K.H."/>
        </authorList>
    </citation>
    <scope>NUCLEOTIDE SEQUENCE [LARGE SCALE GENOMIC DNA]</scope>
    <source>
        <strain evidence="4">ATCC 10597 / BCRC 20456 / CBS 421 / NBRC 0211 / NRRL Y-12639</strain>
    </source>
</reference>
<dbReference type="OrthoDB" id="3365616at2759"/>
<protein>
    <recommendedName>
        <fullName evidence="2">Arrestin-like N-terminal domain-containing protein</fullName>
    </recommendedName>
</protein>
<feature type="compositionally biased region" description="Polar residues" evidence="1">
    <location>
        <begin position="246"/>
        <end position="264"/>
    </location>
</feature>
<dbReference type="Proteomes" id="UP000000689">
    <property type="component" value="Chromosome 10"/>
</dbReference>
<gene>
    <name evidence="3" type="primary">NDAI0J02270</name>
    <name evidence="3" type="ordered locus">NDAI_0J02270</name>
</gene>
<name>G0WH41_NAUDC</name>
<evidence type="ECO:0000313" key="3">
    <source>
        <dbReference type="EMBL" id="CCD27119.1"/>
    </source>
</evidence>
<dbReference type="KEGG" id="ndi:NDAI_0J02270"/>